<feature type="transmembrane region" description="Helical" evidence="1">
    <location>
        <begin position="376"/>
        <end position="392"/>
    </location>
</feature>
<evidence type="ECO:0000313" key="3">
    <source>
        <dbReference type="Proteomes" id="UP000198406"/>
    </source>
</evidence>
<reference evidence="2 3" key="1">
    <citation type="journal article" date="2015" name="Plant Cell">
        <title>Oil accumulation by the oleaginous diatom Fistulifera solaris as revealed by the genome and transcriptome.</title>
        <authorList>
            <person name="Tanaka T."/>
            <person name="Maeda Y."/>
            <person name="Veluchamy A."/>
            <person name="Tanaka M."/>
            <person name="Abida H."/>
            <person name="Marechal E."/>
            <person name="Bowler C."/>
            <person name="Muto M."/>
            <person name="Sunaga Y."/>
            <person name="Tanaka M."/>
            <person name="Yoshino T."/>
            <person name="Taniguchi T."/>
            <person name="Fukuda Y."/>
            <person name="Nemoto M."/>
            <person name="Matsumoto M."/>
            <person name="Wong P.S."/>
            <person name="Aburatani S."/>
            <person name="Fujibuchi W."/>
        </authorList>
    </citation>
    <scope>NUCLEOTIDE SEQUENCE [LARGE SCALE GENOMIC DNA]</scope>
    <source>
        <strain evidence="2 3">JPCC DA0580</strain>
    </source>
</reference>
<dbReference type="Proteomes" id="UP000198406">
    <property type="component" value="Unassembled WGS sequence"/>
</dbReference>
<keyword evidence="1" id="KW-0472">Membrane</keyword>
<evidence type="ECO:0008006" key="4">
    <source>
        <dbReference type="Google" id="ProtNLM"/>
    </source>
</evidence>
<feature type="transmembrane region" description="Helical" evidence="1">
    <location>
        <begin position="316"/>
        <end position="338"/>
    </location>
</feature>
<feature type="transmembrane region" description="Helical" evidence="1">
    <location>
        <begin position="344"/>
        <end position="364"/>
    </location>
</feature>
<feature type="transmembrane region" description="Helical" evidence="1">
    <location>
        <begin position="211"/>
        <end position="231"/>
    </location>
</feature>
<dbReference type="InParanoid" id="A0A1Z5KK26"/>
<dbReference type="Gene3D" id="3.40.50.300">
    <property type="entry name" value="P-loop containing nucleotide triphosphate hydrolases"/>
    <property type="match status" value="1"/>
</dbReference>
<dbReference type="AlphaFoldDB" id="A0A1Z5KK26"/>
<feature type="transmembrane region" description="Helical" evidence="1">
    <location>
        <begin position="238"/>
        <end position="258"/>
    </location>
</feature>
<dbReference type="OrthoDB" id="38405at2759"/>
<accession>A0A1Z5KK26</accession>
<dbReference type="InterPro" id="IPR027417">
    <property type="entry name" value="P-loop_NTPase"/>
</dbReference>
<feature type="transmembrane region" description="Helical" evidence="1">
    <location>
        <begin position="407"/>
        <end position="431"/>
    </location>
</feature>
<feature type="transmembrane region" description="Helical" evidence="1">
    <location>
        <begin position="289"/>
        <end position="309"/>
    </location>
</feature>
<proteinExistence type="predicted"/>
<keyword evidence="1" id="KW-1133">Transmembrane helix</keyword>
<dbReference type="SUPFAM" id="SSF52540">
    <property type="entry name" value="P-loop containing nucleoside triphosphate hydrolases"/>
    <property type="match status" value="1"/>
</dbReference>
<protein>
    <recommendedName>
        <fullName evidence="4">ABC transporter domain-containing protein</fullName>
    </recommendedName>
</protein>
<evidence type="ECO:0000256" key="1">
    <source>
        <dbReference type="SAM" id="Phobius"/>
    </source>
</evidence>
<comment type="caution">
    <text evidence="2">The sequence shown here is derived from an EMBL/GenBank/DDBJ whole genome shotgun (WGS) entry which is preliminary data.</text>
</comment>
<name>A0A1Z5KK26_FISSO</name>
<dbReference type="EMBL" id="BDSP01000251">
    <property type="protein sequence ID" value="GAX26670.1"/>
    <property type="molecule type" value="Genomic_DNA"/>
</dbReference>
<evidence type="ECO:0000313" key="2">
    <source>
        <dbReference type="EMBL" id="GAX26670.1"/>
    </source>
</evidence>
<keyword evidence="3" id="KW-1185">Reference proteome</keyword>
<sequence length="481" mass="53834">MTLTVVVGSSGSGKTTFLNDVHKSHKCIYIRQYHNIRPYVTVSKIPNFDPTRLPFWDIYEREGTAATIKAGGTMAGEFTAGLSGGQRKLLLFELVAQRVASQSNLLIVLDEPFAGVTDDFVPFIVKRLNEMRQNHEILLVTNDHVDTLKEMADNTITVSAIDRTKVQVNKIEGVSREKTILALAIGDAYEYKGSWDDLRFFLDVEVFNNGALLGVAMFTLFVFGLFLATFWDSKEENAPLVLVAGGIVAYFCLNPYLLSLADWRNFMGEEAEALLHASKDMNNFLKSSLTMLLILIVSVVQFGITNAVINGLESSSFWVAMLMDSASMTFPFICFGLYTKLPFQAVEIIASMPFLFMIFFSTTFSPGSGVAILKELRYLFARFYFWCMIPGIRDDMENCPSTDEKNLLYMILSALIGVVLFLAVMGISSLMRSKKNKKMSSKKNALKDDEFRDLQIELYGEKAMDIQSTNHSTSSKKTEGV</sequence>
<organism evidence="2 3">
    <name type="scientific">Fistulifera solaris</name>
    <name type="common">Oleaginous diatom</name>
    <dbReference type="NCBI Taxonomy" id="1519565"/>
    <lineage>
        <taxon>Eukaryota</taxon>
        <taxon>Sar</taxon>
        <taxon>Stramenopiles</taxon>
        <taxon>Ochrophyta</taxon>
        <taxon>Bacillariophyta</taxon>
        <taxon>Bacillariophyceae</taxon>
        <taxon>Bacillariophycidae</taxon>
        <taxon>Naviculales</taxon>
        <taxon>Naviculaceae</taxon>
        <taxon>Fistulifera</taxon>
    </lineage>
</organism>
<gene>
    <name evidence="2" type="ORF">FisN_2Hh392</name>
</gene>
<keyword evidence="1" id="KW-0812">Transmembrane</keyword>